<name>A0AAD3DXH9_9CHLO</name>
<dbReference type="InterPro" id="IPR015943">
    <property type="entry name" value="WD40/YVTN_repeat-like_dom_sf"/>
</dbReference>
<comment type="subcellular location">
    <subcellularLocation>
        <location evidence="1">Cytoplasm</location>
    </subcellularLocation>
</comment>
<dbReference type="GO" id="GO:0097014">
    <property type="term" value="C:ciliary plasm"/>
    <property type="evidence" value="ECO:0007669"/>
    <property type="project" value="TreeGrafter"/>
</dbReference>
<organism evidence="5 6">
    <name type="scientific">Astrephomene gubernaculifera</name>
    <dbReference type="NCBI Taxonomy" id="47775"/>
    <lineage>
        <taxon>Eukaryota</taxon>
        <taxon>Viridiplantae</taxon>
        <taxon>Chlorophyta</taxon>
        <taxon>core chlorophytes</taxon>
        <taxon>Chlorophyceae</taxon>
        <taxon>CS clade</taxon>
        <taxon>Chlamydomonadales</taxon>
        <taxon>Astrephomenaceae</taxon>
        <taxon>Astrephomene</taxon>
    </lineage>
</organism>
<protein>
    <submittedName>
        <fullName evidence="5">Uncharacterized protein</fullName>
    </submittedName>
</protein>
<dbReference type="PANTHER" id="PTHR12442:SF26">
    <property type="entry name" value="CYTOPLASMIC DYNEIN 2 INTERMEDIATE CHAIN 2"/>
    <property type="match status" value="1"/>
</dbReference>
<dbReference type="PANTHER" id="PTHR12442">
    <property type="entry name" value="DYNEIN INTERMEDIATE CHAIN"/>
    <property type="match status" value="1"/>
</dbReference>
<evidence type="ECO:0000256" key="4">
    <source>
        <dbReference type="ARBA" id="ARBA00022737"/>
    </source>
</evidence>
<dbReference type="GO" id="GO:0005868">
    <property type="term" value="C:cytoplasmic dynein complex"/>
    <property type="evidence" value="ECO:0007669"/>
    <property type="project" value="TreeGrafter"/>
</dbReference>
<reference evidence="5 6" key="1">
    <citation type="journal article" date="2021" name="Sci. Rep.">
        <title>Genome sequencing of the multicellular alga Astrephomene provides insights into convergent evolution of germ-soma differentiation.</title>
        <authorList>
            <person name="Yamashita S."/>
            <person name="Yamamoto K."/>
            <person name="Matsuzaki R."/>
            <person name="Suzuki S."/>
            <person name="Yamaguchi H."/>
            <person name="Hirooka S."/>
            <person name="Minakuchi Y."/>
            <person name="Miyagishima S."/>
            <person name="Kawachi M."/>
            <person name="Toyoda A."/>
            <person name="Nozaki H."/>
        </authorList>
    </citation>
    <scope>NUCLEOTIDE SEQUENCE [LARGE SCALE GENOMIC DNA]</scope>
    <source>
        <strain evidence="5 6">NIES-4017</strain>
    </source>
</reference>
<dbReference type="Gene3D" id="2.130.10.10">
    <property type="entry name" value="YVTN repeat-like/Quinoprotein amine dehydrogenase"/>
    <property type="match status" value="1"/>
</dbReference>
<dbReference type="Pfam" id="PF00400">
    <property type="entry name" value="WD40"/>
    <property type="match status" value="1"/>
</dbReference>
<dbReference type="InterPro" id="IPR050687">
    <property type="entry name" value="Dynein_IC"/>
</dbReference>
<evidence type="ECO:0000256" key="2">
    <source>
        <dbReference type="ARBA" id="ARBA00022490"/>
    </source>
</evidence>
<feature type="non-terminal residue" evidence="5">
    <location>
        <position position="1"/>
    </location>
</feature>
<keyword evidence="4" id="KW-0677">Repeat</keyword>
<dbReference type="Proteomes" id="UP001054857">
    <property type="component" value="Unassembled WGS sequence"/>
</dbReference>
<keyword evidence="2" id="KW-0963">Cytoplasm</keyword>
<feature type="non-terminal residue" evidence="5">
    <location>
        <position position="213"/>
    </location>
</feature>
<dbReference type="GO" id="GO:0045504">
    <property type="term" value="F:dynein heavy chain binding"/>
    <property type="evidence" value="ECO:0007669"/>
    <property type="project" value="TreeGrafter"/>
</dbReference>
<keyword evidence="3" id="KW-0853">WD repeat</keyword>
<evidence type="ECO:0000256" key="1">
    <source>
        <dbReference type="ARBA" id="ARBA00004496"/>
    </source>
</evidence>
<evidence type="ECO:0000313" key="5">
    <source>
        <dbReference type="EMBL" id="GFR49870.1"/>
    </source>
</evidence>
<dbReference type="InterPro" id="IPR036322">
    <property type="entry name" value="WD40_repeat_dom_sf"/>
</dbReference>
<comment type="caution">
    <text evidence="5">The sequence shown here is derived from an EMBL/GenBank/DDBJ whole genome shotgun (WGS) entry which is preliminary data.</text>
</comment>
<dbReference type="InterPro" id="IPR001680">
    <property type="entry name" value="WD40_rpt"/>
</dbReference>
<keyword evidence="6" id="KW-1185">Reference proteome</keyword>
<dbReference type="GO" id="GO:0042073">
    <property type="term" value="P:intraciliary transport"/>
    <property type="evidence" value="ECO:0007669"/>
    <property type="project" value="TreeGrafter"/>
</dbReference>
<dbReference type="AlphaFoldDB" id="A0AAD3DXH9"/>
<dbReference type="EMBL" id="BMAR01000033">
    <property type="protein sequence ID" value="GFR49870.1"/>
    <property type="molecule type" value="Genomic_DNA"/>
</dbReference>
<accession>A0AAD3DXH9</accession>
<dbReference type="SMART" id="SM00320">
    <property type="entry name" value="WD40"/>
    <property type="match status" value="3"/>
</dbReference>
<sequence>GGEAAGTFLVGTEGGRIFKCYNDTNDINVKEFSRAVCAGEKVELRTPVREAGYSPHAGAVFGLDCSPFQRELFLSCSTDGSVRLYSSLRMAPLLQLEPTAAYLFAVAWSPVRPLVFAAAAADGCVFLFDLLRPAEVVRPALTLDTNGMRKPVYALAFNSRKPELLATGDATGIQIWRLPSSLTAVRRGEEAALRRLALAEDVRELMRGQQQGG</sequence>
<dbReference type="SUPFAM" id="SSF50978">
    <property type="entry name" value="WD40 repeat-like"/>
    <property type="match status" value="1"/>
</dbReference>
<evidence type="ECO:0000256" key="3">
    <source>
        <dbReference type="ARBA" id="ARBA00022574"/>
    </source>
</evidence>
<proteinExistence type="predicted"/>
<dbReference type="GO" id="GO:0045503">
    <property type="term" value="F:dynein light chain binding"/>
    <property type="evidence" value="ECO:0007669"/>
    <property type="project" value="TreeGrafter"/>
</dbReference>
<evidence type="ECO:0000313" key="6">
    <source>
        <dbReference type="Proteomes" id="UP001054857"/>
    </source>
</evidence>
<gene>
    <name evidence="5" type="ORF">Agub_g11972</name>
</gene>